<keyword evidence="2" id="KW-1185">Reference proteome</keyword>
<proteinExistence type="predicted"/>
<sequence>MMTHFIWLAGLAAAQSSQSILTLSGSIAQVTGADATPTLSLSDFEASTFETGTTYGLSASIGAPNATASKTTSSQNTLTVIAGGSGTTVGRNMTASTTITAQPTNTQPCNNYPEFCTRRYSNITEVCAHNSPFVRKNNAGSNQAYGVTQQLNDGVRMLQGQTHYVNGTLYYCHTSCDLLNAGSVESYFTEVAGWVENHPFDVVTILIGNADYEEKDVNGNPLVTSKNYVDPIEKSGLRQYIYQPPKTAMTLEDWPTLGELIVRGKRIIMFIDYNFDTDAVPYMLWEFYNMWETPYSPTDVNFPCTIGRPEGLSQNKSNSMMYMANHNLNVEVSIAEISLLIPNTVALETTNGVNGTGSLGLMSNSCTEDWGRPPNFLLVDYYNAGPFNGSVFEVAARANNVTYNQKCCGTASFATELPRPSATHFGLIITVAVSLMF</sequence>
<evidence type="ECO:0000313" key="1">
    <source>
        <dbReference type="EMBL" id="KAF2467068.1"/>
    </source>
</evidence>
<accession>A0ACB6QJ96</accession>
<name>A0ACB6QJ96_9PLEO</name>
<organism evidence="1 2">
    <name type="scientific">Lindgomyces ingoldianus</name>
    <dbReference type="NCBI Taxonomy" id="673940"/>
    <lineage>
        <taxon>Eukaryota</taxon>
        <taxon>Fungi</taxon>
        <taxon>Dikarya</taxon>
        <taxon>Ascomycota</taxon>
        <taxon>Pezizomycotina</taxon>
        <taxon>Dothideomycetes</taxon>
        <taxon>Pleosporomycetidae</taxon>
        <taxon>Pleosporales</taxon>
        <taxon>Lindgomycetaceae</taxon>
        <taxon>Lindgomyces</taxon>
    </lineage>
</organism>
<reference evidence="1" key="1">
    <citation type="journal article" date="2020" name="Stud. Mycol.">
        <title>101 Dothideomycetes genomes: a test case for predicting lifestyles and emergence of pathogens.</title>
        <authorList>
            <person name="Haridas S."/>
            <person name="Albert R."/>
            <person name="Binder M."/>
            <person name="Bloem J."/>
            <person name="Labutti K."/>
            <person name="Salamov A."/>
            <person name="Andreopoulos B."/>
            <person name="Baker S."/>
            <person name="Barry K."/>
            <person name="Bills G."/>
            <person name="Bluhm B."/>
            <person name="Cannon C."/>
            <person name="Castanera R."/>
            <person name="Culley D."/>
            <person name="Daum C."/>
            <person name="Ezra D."/>
            <person name="Gonzalez J."/>
            <person name="Henrissat B."/>
            <person name="Kuo A."/>
            <person name="Liang C."/>
            <person name="Lipzen A."/>
            <person name="Lutzoni F."/>
            <person name="Magnuson J."/>
            <person name="Mondo S."/>
            <person name="Nolan M."/>
            <person name="Ohm R."/>
            <person name="Pangilinan J."/>
            <person name="Park H.-J."/>
            <person name="Ramirez L."/>
            <person name="Alfaro M."/>
            <person name="Sun H."/>
            <person name="Tritt A."/>
            <person name="Yoshinaga Y."/>
            <person name="Zwiers L.-H."/>
            <person name="Turgeon B."/>
            <person name="Goodwin S."/>
            <person name="Spatafora J."/>
            <person name="Crous P."/>
            <person name="Grigoriev I."/>
        </authorList>
    </citation>
    <scope>NUCLEOTIDE SEQUENCE</scope>
    <source>
        <strain evidence="1">ATCC 200398</strain>
    </source>
</reference>
<gene>
    <name evidence="1" type="ORF">BDR25DRAFT_305859</name>
</gene>
<dbReference type="EMBL" id="MU003522">
    <property type="protein sequence ID" value="KAF2467068.1"/>
    <property type="molecule type" value="Genomic_DNA"/>
</dbReference>
<protein>
    <submittedName>
        <fullName evidence="1">PLC-like phosphodiesterase</fullName>
    </submittedName>
</protein>
<dbReference type="Proteomes" id="UP000799755">
    <property type="component" value="Unassembled WGS sequence"/>
</dbReference>
<comment type="caution">
    <text evidence="1">The sequence shown here is derived from an EMBL/GenBank/DDBJ whole genome shotgun (WGS) entry which is preliminary data.</text>
</comment>
<evidence type="ECO:0000313" key="2">
    <source>
        <dbReference type="Proteomes" id="UP000799755"/>
    </source>
</evidence>